<dbReference type="Proteomes" id="UP000827284">
    <property type="component" value="Unassembled WGS sequence"/>
</dbReference>
<dbReference type="EMBL" id="BQFW01000002">
    <property type="protein sequence ID" value="GJJ69002.1"/>
    <property type="molecule type" value="Genomic_DNA"/>
</dbReference>
<organism evidence="9 10">
    <name type="scientific">Entomortierella parvispora</name>
    <dbReference type="NCBI Taxonomy" id="205924"/>
    <lineage>
        <taxon>Eukaryota</taxon>
        <taxon>Fungi</taxon>
        <taxon>Fungi incertae sedis</taxon>
        <taxon>Mucoromycota</taxon>
        <taxon>Mortierellomycotina</taxon>
        <taxon>Mortierellomycetes</taxon>
        <taxon>Mortierellales</taxon>
        <taxon>Mortierellaceae</taxon>
        <taxon>Entomortierella</taxon>
    </lineage>
</organism>
<dbReference type="Pfam" id="PF08506">
    <property type="entry name" value="Cse1"/>
    <property type="match status" value="1"/>
</dbReference>
<comment type="subcellular location">
    <subcellularLocation>
        <location evidence="2">Cytoplasm</location>
    </subcellularLocation>
    <subcellularLocation>
        <location evidence="1">Nucleus</location>
    </subcellularLocation>
</comment>
<accession>A0A9P3H3F1</accession>
<dbReference type="SMART" id="SM00913">
    <property type="entry name" value="IBN_N"/>
    <property type="match status" value="1"/>
</dbReference>
<dbReference type="InterPro" id="IPR011989">
    <property type="entry name" value="ARM-like"/>
</dbReference>
<dbReference type="GO" id="GO:0031267">
    <property type="term" value="F:small GTPase binding"/>
    <property type="evidence" value="ECO:0007669"/>
    <property type="project" value="InterPro"/>
</dbReference>
<reference evidence="9" key="1">
    <citation type="submission" date="2021-11" db="EMBL/GenBank/DDBJ databases">
        <authorList>
            <person name="Herlambang A."/>
            <person name="Guo Y."/>
            <person name="Takashima Y."/>
            <person name="Nishizawa T."/>
        </authorList>
    </citation>
    <scope>NUCLEOTIDE SEQUENCE</scope>
    <source>
        <strain evidence="9">E1425</strain>
    </source>
</reference>
<evidence type="ECO:0000256" key="7">
    <source>
        <dbReference type="SAM" id="MobiDB-lite"/>
    </source>
</evidence>
<feature type="compositionally biased region" description="Acidic residues" evidence="7">
    <location>
        <begin position="978"/>
        <end position="993"/>
    </location>
</feature>
<keyword evidence="6" id="KW-0539">Nucleus</keyword>
<evidence type="ECO:0000256" key="4">
    <source>
        <dbReference type="ARBA" id="ARBA00022490"/>
    </source>
</evidence>
<feature type="domain" description="Importin N-terminal" evidence="8">
    <location>
        <begin position="24"/>
        <end position="100"/>
    </location>
</feature>
<feature type="region of interest" description="Disordered" evidence="7">
    <location>
        <begin position="965"/>
        <end position="993"/>
    </location>
</feature>
<evidence type="ECO:0000256" key="1">
    <source>
        <dbReference type="ARBA" id="ARBA00004123"/>
    </source>
</evidence>
<dbReference type="GO" id="GO:0005635">
    <property type="term" value="C:nuclear envelope"/>
    <property type="evidence" value="ECO:0007669"/>
    <property type="project" value="TreeGrafter"/>
</dbReference>
<keyword evidence="10" id="KW-1185">Reference proteome</keyword>
<dbReference type="AlphaFoldDB" id="A0A9P3H3F1"/>
<evidence type="ECO:0000256" key="6">
    <source>
        <dbReference type="ARBA" id="ARBA00023242"/>
    </source>
</evidence>
<dbReference type="PANTHER" id="PTHR10997">
    <property type="entry name" value="IMPORTIN-7, 8, 11"/>
    <property type="match status" value="1"/>
</dbReference>
<evidence type="ECO:0000313" key="10">
    <source>
        <dbReference type="Proteomes" id="UP000827284"/>
    </source>
</evidence>
<dbReference type="InterPro" id="IPR016024">
    <property type="entry name" value="ARM-type_fold"/>
</dbReference>
<reference evidence="9" key="2">
    <citation type="journal article" date="2022" name="Microbiol. Resour. Announc.">
        <title>Whole-Genome Sequence of Entomortierella parvispora E1425, a Mucoromycotan Fungus Associated with Burkholderiaceae-Related Endosymbiotic Bacteria.</title>
        <authorList>
            <person name="Herlambang A."/>
            <person name="Guo Y."/>
            <person name="Takashima Y."/>
            <person name="Narisawa K."/>
            <person name="Ohta H."/>
            <person name="Nishizawa T."/>
        </authorList>
    </citation>
    <scope>NUCLEOTIDE SEQUENCE</scope>
    <source>
        <strain evidence="9">E1425</strain>
    </source>
</reference>
<dbReference type="OrthoDB" id="760868at2759"/>
<dbReference type="Gene3D" id="1.25.10.10">
    <property type="entry name" value="Leucine-rich Repeat Variant"/>
    <property type="match status" value="1"/>
</dbReference>
<dbReference type="FunFam" id="1.25.10.10:FF:000244">
    <property type="entry name" value="Nonsense-mediated mRNA decay protein"/>
    <property type="match status" value="1"/>
</dbReference>
<dbReference type="GO" id="GO:0006606">
    <property type="term" value="P:protein import into nucleus"/>
    <property type="evidence" value="ECO:0007669"/>
    <property type="project" value="TreeGrafter"/>
</dbReference>
<name>A0A9P3H3F1_9FUNG</name>
<keyword evidence="4" id="KW-0963">Cytoplasm</keyword>
<evidence type="ECO:0000313" key="9">
    <source>
        <dbReference type="EMBL" id="GJJ69002.1"/>
    </source>
</evidence>
<evidence type="ECO:0000256" key="2">
    <source>
        <dbReference type="ARBA" id="ARBA00004496"/>
    </source>
</evidence>
<dbReference type="PROSITE" id="PS50166">
    <property type="entry name" value="IMPORTIN_B_NT"/>
    <property type="match status" value="1"/>
</dbReference>
<evidence type="ECO:0000256" key="3">
    <source>
        <dbReference type="ARBA" id="ARBA00022448"/>
    </source>
</evidence>
<evidence type="ECO:0000256" key="5">
    <source>
        <dbReference type="ARBA" id="ARBA00022927"/>
    </source>
</evidence>
<feature type="region of interest" description="Disordered" evidence="7">
    <location>
        <begin position="902"/>
        <end position="927"/>
    </location>
</feature>
<protein>
    <submittedName>
        <fullName evidence="9">Importin-7</fullName>
    </submittedName>
</protein>
<dbReference type="Pfam" id="PF03810">
    <property type="entry name" value="IBN_N"/>
    <property type="match status" value="1"/>
</dbReference>
<dbReference type="SUPFAM" id="SSF48371">
    <property type="entry name" value="ARM repeat"/>
    <property type="match status" value="1"/>
</dbReference>
<dbReference type="InterPro" id="IPR001494">
    <property type="entry name" value="Importin-beta_N"/>
</dbReference>
<comment type="caution">
    <text evidence="9">The sequence shown here is derived from an EMBL/GenBank/DDBJ whole genome shotgun (WGS) entry which is preliminary data.</text>
</comment>
<dbReference type="PANTHER" id="PTHR10997:SF18">
    <property type="entry name" value="D-IMPORTIN 7_RANBP7"/>
    <property type="match status" value="1"/>
</dbReference>
<gene>
    <name evidence="9" type="ORF">EMPS_01348</name>
</gene>
<proteinExistence type="predicted"/>
<keyword evidence="3" id="KW-0813">Transport</keyword>
<keyword evidence="5" id="KW-0653">Protein transport</keyword>
<dbReference type="InterPro" id="IPR013713">
    <property type="entry name" value="XPO2_central"/>
</dbReference>
<feature type="compositionally biased region" description="Acidic residues" evidence="7">
    <location>
        <begin position="906"/>
        <end position="927"/>
    </location>
</feature>
<sequence length="1066" mass="120416">MDIQALYHLFQATLQPDTNVRIQAELQLKQLEGTQGTLLSSMQIVGSNESELQVRQAASIYFKNAVKRYWFETEATPAHLKISENDKDTIKGSIIQLIAAAPNLIRTQLITVLGVILSNDFPAKYPGYLGQVQNLLQSQDPKVVYVGLLALKEVTRVYKFKVSDREPLDEIIGTFFPAIQQIGAGLINTNSTEAAEMLKLIFKCYHYTIQMDMSERQRDSASLVPWGTLFVQMVEKPIPMEGLPTDLEELEKHPWWKAKRWAYQCLNRLYTRYGNPAALTSDSKFKEFATGFVQNFAPTILTAYLKQVEFWVAKQAWLSPRVLCLIGNFFEESVKDKHIWSLMKPHSETLVTHFVFPQLCFTTVDEALWVDDPVEYVNAKIDALEDFASPSTAAVNFMAVMARYRQNAFMQILNLVNSVLQKYNEAPVSEKNPREKDGALVMIGALAPLILRKSSLSEMMEPFFINHVFPEFKSQFPYLRARACEMVNHFSDLDFADPNNVAIAFTGLMESLNDTELPVKVTAALALRPMIRHELVCEAMKPHLQFIMQQLLAMTNQIDIDTLSNVMDEFVEVFAQELAPFAVQLCEQLRDTFLRICADMGPNTDGLEDLSDSAIDEASDKTMAAMGVLKTMGTLILSLESTPEVLNQLEIALMPVITFTLQNAIIDLFDGVFEIIDSCTFSGKAISANMWSVFEMIYKTFKESALDFMEEMLPSLDNYVSYGKDVVSTNENVQHMLYDIIETVMKSDRLGENDRVQACKLSESLLLNCRGHVDKYVAPILNLVFHYLAPEDAIQTVEFRVQSLEVVMNALYYNAPVTLRLLEENGWTQRFLSVWFTSLDKFSRVHDKKLSIFALCSILNVSVDQLPPALQSGWPEVLNGILKNFEGLPIAQAKRKEMEKLYNIGSDDDDSDDDSDDSDDDSDDEEQNALEAALAADDDDVEEEWVDDEEDVHDEGHEYLEFLAQQASKTRSSAAEGESGDEDDDEEEEYEDLEEEIYFQSPLDDLDPYVVFREVFTGLQQHNPASYNELTKATTPEQQEFIMHLLQVAEANAQAAAEAAAAASEA</sequence>
<dbReference type="GO" id="GO:0005829">
    <property type="term" value="C:cytosol"/>
    <property type="evidence" value="ECO:0007669"/>
    <property type="project" value="TreeGrafter"/>
</dbReference>
<evidence type="ECO:0000259" key="8">
    <source>
        <dbReference type="PROSITE" id="PS50166"/>
    </source>
</evidence>